<sequence>MRIDVRARPEDDEDVSMHEELPDEGSIVVVTPGEVISTETGAFLRGHGTYLSNNELVASVAGVVEKVNQLITVRPLVSRYIGEVGDIVVGRITEVGNKRWKVDVNGQQDAGLMLSSVTLPGGAQRRRTYEDQLQMRSFFVENDLISAEIQEVRYDGSLSLHTRSLRYGKLENGQFVAVRPSLVKRMKQHMVSLPTLGVDVILGTNGYLWISRSLSALGLDDGVEDAGPGSMETRVEVLTHKRQRHAATPMSPEDRAKIARVYRAVLQLNEQFRVITPDSILAVYHELERQDEHR</sequence>
<dbReference type="GO" id="GO:0071038">
    <property type="term" value="P:TRAMP-dependent tRNA surveillance pathway"/>
    <property type="evidence" value="ECO:0007669"/>
    <property type="project" value="TreeGrafter"/>
</dbReference>
<dbReference type="Proteomes" id="UP001209570">
    <property type="component" value="Unassembled WGS sequence"/>
</dbReference>
<dbReference type="FunFam" id="2.40.50.140:FF:000038">
    <property type="entry name" value="Exosome complex component RRP4"/>
    <property type="match status" value="1"/>
</dbReference>
<dbReference type="GO" id="GO:0071035">
    <property type="term" value="P:nuclear polyadenylation-dependent rRNA catabolic process"/>
    <property type="evidence" value="ECO:0007669"/>
    <property type="project" value="TreeGrafter"/>
</dbReference>
<evidence type="ECO:0000256" key="3">
    <source>
        <dbReference type="ARBA" id="ARBA00022552"/>
    </source>
</evidence>
<feature type="domain" description="S1 motif" evidence="8">
    <location>
        <begin position="83"/>
        <end position="163"/>
    </location>
</feature>
<dbReference type="SMART" id="SM00316">
    <property type="entry name" value="S1"/>
    <property type="match status" value="1"/>
</dbReference>
<dbReference type="SUPFAM" id="SSF50249">
    <property type="entry name" value="Nucleic acid-binding proteins"/>
    <property type="match status" value="1"/>
</dbReference>
<dbReference type="GO" id="GO:0034475">
    <property type="term" value="P:U4 snRNA 3'-end processing"/>
    <property type="evidence" value="ECO:0007669"/>
    <property type="project" value="TreeGrafter"/>
</dbReference>
<dbReference type="InterPro" id="IPR025721">
    <property type="entry name" value="Exosome_cplx_N_dom"/>
</dbReference>
<comment type="caution">
    <text evidence="9">The sequence shown here is derived from an EMBL/GenBank/DDBJ whole genome shotgun (WGS) entry which is preliminary data.</text>
</comment>
<dbReference type="AlphaFoldDB" id="A0AAD5M9W2"/>
<dbReference type="InterPro" id="IPR036612">
    <property type="entry name" value="KH_dom_type_1_sf"/>
</dbReference>
<name>A0AAD5M9W2_PYTIN</name>
<feature type="region of interest" description="Disordered" evidence="7">
    <location>
        <begin position="1"/>
        <end position="20"/>
    </location>
</feature>
<protein>
    <recommendedName>
        <fullName evidence="8">S1 motif domain-containing protein</fullName>
    </recommendedName>
</protein>
<evidence type="ECO:0000259" key="8">
    <source>
        <dbReference type="SMART" id="SM00316"/>
    </source>
</evidence>
<evidence type="ECO:0000256" key="1">
    <source>
        <dbReference type="ARBA" id="ARBA00004123"/>
    </source>
</evidence>
<dbReference type="SUPFAM" id="SSF54791">
    <property type="entry name" value="Eukaryotic type KH-domain (KH-domain type I)"/>
    <property type="match status" value="1"/>
</dbReference>
<comment type="subcellular location">
    <subcellularLocation>
        <location evidence="1">Nucleus</location>
    </subcellularLocation>
</comment>
<evidence type="ECO:0000256" key="5">
    <source>
        <dbReference type="ARBA" id="ARBA00022884"/>
    </source>
</evidence>
<evidence type="ECO:0000313" key="10">
    <source>
        <dbReference type="Proteomes" id="UP001209570"/>
    </source>
</evidence>
<dbReference type="CDD" id="cd05789">
    <property type="entry name" value="S1_Rrp4"/>
    <property type="match status" value="1"/>
</dbReference>
<dbReference type="InterPro" id="IPR048565">
    <property type="entry name" value="S1_RRP4"/>
</dbReference>
<comment type="similarity">
    <text evidence="2">Belongs to the RRP4 family.</text>
</comment>
<evidence type="ECO:0000313" key="9">
    <source>
        <dbReference type="EMBL" id="KAJ0399978.1"/>
    </source>
</evidence>
<dbReference type="PANTHER" id="PTHR21321:SF4">
    <property type="entry name" value="EXOSOME COMPLEX COMPONENT RRP4"/>
    <property type="match status" value="1"/>
</dbReference>
<dbReference type="InterPro" id="IPR026699">
    <property type="entry name" value="Exosome_RNA_bind1/RRP40/RRP4"/>
</dbReference>
<dbReference type="EMBL" id="JAKCXM010000166">
    <property type="protein sequence ID" value="KAJ0399978.1"/>
    <property type="molecule type" value="Genomic_DNA"/>
</dbReference>
<dbReference type="GO" id="GO:0000176">
    <property type="term" value="C:nuclear exosome (RNase complex)"/>
    <property type="evidence" value="ECO:0007669"/>
    <property type="project" value="TreeGrafter"/>
</dbReference>
<evidence type="ECO:0000256" key="6">
    <source>
        <dbReference type="ARBA" id="ARBA00023242"/>
    </source>
</evidence>
<dbReference type="Gene3D" id="2.40.50.100">
    <property type="match status" value="1"/>
</dbReference>
<reference evidence="9" key="1">
    <citation type="submission" date="2021-12" db="EMBL/GenBank/DDBJ databases">
        <title>Prjna785345.</title>
        <authorList>
            <person name="Rujirawat T."/>
            <person name="Krajaejun T."/>
        </authorList>
    </citation>
    <scope>NUCLEOTIDE SEQUENCE</scope>
    <source>
        <strain evidence="9">Pi057C3</strain>
    </source>
</reference>
<dbReference type="Pfam" id="PF15985">
    <property type="entry name" value="KH_6"/>
    <property type="match status" value="1"/>
</dbReference>
<dbReference type="GO" id="GO:0071034">
    <property type="term" value="P:CUT catabolic process"/>
    <property type="evidence" value="ECO:0007669"/>
    <property type="project" value="TreeGrafter"/>
</dbReference>
<proteinExistence type="inferred from homology"/>
<dbReference type="InterPro" id="IPR012340">
    <property type="entry name" value="NA-bd_OB-fold"/>
</dbReference>
<evidence type="ECO:0000256" key="2">
    <source>
        <dbReference type="ARBA" id="ARBA00009155"/>
    </source>
</evidence>
<dbReference type="SUPFAM" id="SSF110324">
    <property type="entry name" value="Ribosomal L27 protein-like"/>
    <property type="match status" value="1"/>
</dbReference>
<dbReference type="GO" id="GO:0000177">
    <property type="term" value="C:cytoplasmic exosome (RNase complex)"/>
    <property type="evidence" value="ECO:0007669"/>
    <property type="project" value="TreeGrafter"/>
</dbReference>
<evidence type="ECO:0000256" key="7">
    <source>
        <dbReference type="SAM" id="MobiDB-lite"/>
    </source>
</evidence>
<dbReference type="InterPro" id="IPR004088">
    <property type="entry name" value="KH_dom_type_1"/>
</dbReference>
<keyword evidence="4" id="KW-0271">Exosome</keyword>
<keyword evidence="3" id="KW-0698">rRNA processing</keyword>
<evidence type="ECO:0000256" key="4">
    <source>
        <dbReference type="ARBA" id="ARBA00022835"/>
    </source>
</evidence>
<organism evidence="9 10">
    <name type="scientific">Pythium insidiosum</name>
    <name type="common">Pythiosis disease agent</name>
    <dbReference type="NCBI Taxonomy" id="114742"/>
    <lineage>
        <taxon>Eukaryota</taxon>
        <taxon>Sar</taxon>
        <taxon>Stramenopiles</taxon>
        <taxon>Oomycota</taxon>
        <taxon>Peronosporomycetes</taxon>
        <taxon>Pythiales</taxon>
        <taxon>Pythiaceae</taxon>
        <taxon>Pythium</taxon>
    </lineage>
</organism>
<dbReference type="GO" id="GO:0000467">
    <property type="term" value="P:exonucleolytic trimming to generate mature 3'-end of 5.8S rRNA from tricistronic rRNA transcript (SSU-rRNA, 5.8S rRNA, LSU-rRNA)"/>
    <property type="evidence" value="ECO:0007669"/>
    <property type="project" value="TreeGrafter"/>
</dbReference>
<dbReference type="Pfam" id="PF21266">
    <property type="entry name" value="S1_RRP4"/>
    <property type="match status" value="1"/>
</dbReference>
<dbReference type="CDD" id="cd22525">
    <property type="entry name" value="KH-I_Rrp4_eukar"/>
    <property type="match status" value="1"/>
</dbReference>
<keyword evidence="5" id="KW-0694">RNA-binding</keyword>
<dbReference type="InterPro" id="IPR003029">
    <property type="entry name" value="S1_domain"/>
</dbReference>
<dbReference type="Pfam" id="PF14382">
    <property type="entry name" value="ECR1_N"/>
    <property type="match status" value="1"/>
</dbReference>
<keyword evidence="10" id="KW-1185">Reference proteome</keyword>
<gene>
    <name evidence="9" type="ORF">P43SY_006231</name>
</gene>
<dbReference type="PANTHER" id="PTHR21321">
    <property type="entry name" value="PNAS-3 RELATED"/>
    <property type="match status" value="1"/>
</dbReference>
<dbReference type="Gene3D" id="2.40.50.140">
    <property type="entry name" value="Nucleic acid-binding proteins"/>
    <property type="match status" value="1"/>
</dbReference>
<accession>A0AAD5M9W2</accession>
<dbReference type="GO" id="GO:0071051">
    <property type="term" value="P:poly(A)-dependent snoRNA 3'-end processing"/>
    <property type="evidence" value="ECO:0007669"/>
    <property type="project" value="TreeGrafter"/>
</dbReference>
<dbReference type="GO" id="GO:0003723">
    <property type="term" value="F:RNA binding"/>
    <property type="evidence" value="ECO:0007669"/>
    <property type="project" value="UniProtKB-KW"/>
</dbReference>
<keyword evidence="6" id="KW-0539">Nucleus</keyword>